<dbReference type="InterPro" id="IPR018077">
    <property type="entry name" value="Glyco_hydro_fam25_subgr"/>
</dbReference>
<dbReference type="SUPFAM" id="SSF55166">
    <property type="entry name" value="Hedgehog/DD-peptidase"/>
    <property type="match status" value="1"/>
</dbReference>
<dbReference type="EMBL" id="JABXYR010000001">
    <property type="protein sequence ID" value="NWO23183.1"/>
    <property type="molecule type" value="Genomic_DNA"/>
</dbReference>
<sequence>METYKIIDVSEFQGNIDWERVKASGVQGAIIRCSVGLDYVDSKFAKNVEECLRLGLHVGAYHFSWAGTADYAIKEADKFIGLCKKYKFDLPLYYDIEKGDKNPRTATAQMTTEAFINRCEELGYKVGVYANLDYFNNYLDPVKLKDYPLWIAQYYGRLTHKTPELFGMWQYTSTGRVDGINRKVDMNYCYVPYWEKLVEEVEKANNSNLNADISKQFLIMSDAFKNLGDLFLEVLKEQKVSIPKVEPAPNTPEKPIQDKQAESEPSKITSYIGNVKLQQMFLKYYFNFYKGNIDGQSGPLTLNAIKTFQSGQHLTPDGSWGTATDGAALSIGRSVQQALNNVGFNLSIDGIIGETTVGCITEFQKSHGLTTDGIIGLNTYKVLFDIKDPAPSTSSSSSSGMVSAHFAKSEFRCGCGGRYCDGYNGRNVSPKLLNILEKIRAYYGKPITITSGIRCQRYNDSLRGSIKNSVHRTGGAADIYIPGVTDTAAGRAQVKKLAYQYGAAYCYYGTSNMGNAVHINI</sequence>
<dbReference type="Proteomes" id="UP000526307">
    <property type="component" value="Unassembled WGS sequence"/>
</dbReference>
<feature type="region of interest" description="Disordered" evidence="4">
    <location>
        <begin position="243"/>
        <end position="265"/>
    </location>
</feature>
<dbReference type="InterPro" id="IPR036366">
    <property type="entry name" value="PGBDSf"/>
</dbReference>
<dbReference type="InterPro" id="IPR013230">
    <property type="entry name" value="Peptidase_M15A_C"/>
</dbReference>
<dbReference type="CDD" id="cd06414">
    <property type="entry name" value="GH25_LytC-like"/>
    <property type="match status" value="1"/>
</dbReference>
<keyword evidence="2" id="KW-0378">Hydrolase</keyword>
<dbReference type="SUPFAM" id="SSF47090">
    <property type="entry name" value="PGBD-like"/>
    <property type="match status" value="2"/>
</dbReference>
<keyword evidence="8" id="KW-1185">Reference proteome</keyword>
<evidence type="ECO:0000256" key="1">
    <source>
        <dbReference type="ARBA" id="ARBA00010646"/>
    </source>
</evidence>
<evidence type="ECO:0000256" key="2">
    <source>
        <dbReference type="ARBA" id="ARBA00022801"/>
    </source>
</evidence>
<dbReference type="Gene3D" id="3.20.20.80">
    <property type="entry name" value="Glycosidases"/>
    <property type="match status" value="1"/>
</dbReference>
<comment type="caution">
    <text evidence="7">The sequence shown here is derived from an EMBL/GenBank/DDBJ whole genome shotgun (WGS) entry which is preliminary data.</text>
</comment>
<dbReference type="Pfam" id="PF01183">
    <property type="entry name" value="Glyco_hydro_25"/>
    <property type="match status" value="1"/>
</dbReference>
<reference evidence="7 8" key="1">
    <citation type="submission" date="2020-06" db="EMBL/GenBank/DDBJ databases">
        <title>Mogibacterium timidum strain W9173 genomic sequence.</title>
        <authorList>
            <person name="Wade W.G."/>
            <person name="Johnston C.D."/>
            <person name="Chen T."/>
            <person name="Dewhirst F.E."/>
        </authorList>
    </citation>
    <scope>NUCLEOTIDE SEQUENCE [LARGE SCALE GENOMIC DNA]</scope>
    <source>
        <strain evidence="7 8">W9173</strain>
    </source>
</reference>
<dbReference type="Gene3D" id="1.10.101.10">
    <property type="entry name" value="PGBD-like superfamily/PGBD"/>
    <property type="match status" value="2"/>
</dbReference>
<accession>A0A7Y8VRB7</accession>
<feature type="compositionally biased region" description="Basic and acidic residues" evidence="4">
    <location>
        <begin position="255"/>
        <end position="265"/>
    </location>
</feature>
<feature type="domain" description="Peptidase M15A C-terminal" evidence="6">
    <location>
        <begin position="405"/>
        <end position="495"/>
    </location>
</feature>
<organism evidence="7 8">
    <name type="scientific">Mogibacterium timidum</name>
    <dbReference type="NCBI Taxonomy" id="35519"/>
    <lineage>
        <taxon>Bacteria</taxon>
        <taxon>Bacillati</taxon>
        <taxon>Bacillota</taxon>
        <taxon>Clostridia</taxon>
        <taxon>Peptostreptococcales</taxon>
        <taxon>Anaerovoracaceae</taxon>
        <taxon>Mogibacterium</taxon>
    </lineage>
</organism>
<proteinExistence type="inferred from homology"/>
<evidence type="ECO:0000259" key="5">
    <source>
        <dbReference type="Pfam" id="PF01471"/>
    </source>
</evidence>
<dbReference type="PANTHER" id="PTHR34135">
    <property type="entry name" value="LYSOZYME"/>
    <property type="match status" value="1"/>
</dbReference>
<dbReference type="AlphaFoldDB" id="A0A7Y8VRB7"/>
<comment type="similarity">
    <text evidence="1">Belongs to the glycosyl hydrolase 25 family.</text>
</comment>
<dbReference type="GO" id="GO:0003796">
    <property type="term" value="F:lysozyme activity"/>
    <property type="evidence" value="ECO:0007669"/>
    <property type="project" value="InterPro"/>
</dbReference>
<dbReference type="RefSeq" id="WP_178978368.1">
    <property type="nucleotide sequence ID" value="NZ_JABXYR010000001.1"/>
</dbReference>
<dbReference type="InterPro" id="IPR002053">
    <property type="entry name" value="Glyco_hydro_25"/>
</dbReference>
<dbReference type="SMART" id="SM00641">
    <property type="entry name" value="Glyco_25"/>
    <property type="match status" value="1"/>
</dbReference>
<evidence type="ECO:0000313" key="7">
    <source>
        <dbReference type="EMBL" id="NWO23183.1"/>
    </source>
</evidence>
<dbReference type="InterPro" id="IPR009045">
    <property type="entry name" value="Zn_M74/Hedgehog-like"/>
</dbReference>
<gene>
    <name evidence="7" type="ORF">HW270_03685</name>
</gene>
<dbReference type="InterPro" id="IPR002477">
    <property type="entry name" value="Peptidoglycan-bd-like"/>
</dbReference>
<protein>
    <submittedName>
        <fullName evidence="7">Peptidoglycan-binding protein</fullName>
    </submittedName>
</protein>
<dbReference type="GO" id="GO:0016052">
    <property type="term" value="P:carbohydrate catabolic process"/>
    <property type="evidence" value="ECO:0007669"/>
    <property type="project" value="TreeGrafter"/>
</dbReference>
<evidence type="ECO:0000256" key="4">
    <source>
        <dbReference type="SAM" id="MobiDB-lite"/>
    </source>
</evidence>
<dbReference type="SUPFAM" id="SSF51445">
    <property type="entry name" value="(Trans)glycosidases"/>
    <property type="match status" value="1"/>
</dbReference>
<dbReference type="GO" id="GO:0009253">
    <property type="term" value="P:peptidoglycan catabolic process"/>
    <property type="evidence" value="ECO:0007669"/>
    <property type="project" value="InterPro"/>
</dbReference>
<dbReference type="GO" id="GO:0016998">
    <property type="term" value="P:cell wall macromolecule catabolic process"/>
    <property type="evidence" value="ECO:0007669"/>
    <property type="project" value="InterPro"/>
</dbReference>
<dbReference type="Pfam" id="PF08291">
    <property type="entry name" value="Peptidase_M15_3"/>
    <property type="match status" value="1"/>
</dbReference>
<dbReference type="PROSITE" id="PS51904">
    <property type="entry name" value="GLYCOSYL_HYDROL_F25_2"/>
    <property type="match status" value="1"/>
</dbReference>
<dbReference type="Pfam" id="PF01471">
    <property type="entry name" value="PG_binding_1"/>
    <property type="match status" value="2"/>
</dbReference>
<evidence type="ECO:0000256" key="3">
    <source>
        <dbReference type="ARBA" id="ARBA00023295"/>
    </source>
</evidence>
<feature type="domain" description="Peptidoglycan binding-like" evidence="5">
    <location>
        <begin position="334"/>
        <end position="383"/>
    </location>
</feature>
<dbReference type="InterPro" id="IPR017853">
    <property type="entry name" value="GH"/>
</dbReference>
<keyword evidence="3" id="KW-0326">Glycosidase</keyword>
<feature type="domain" description="Peptidoglycan binding-like" evidence="5">
    <location>
        <begin position="276"/>
        <end position="324"/>
    </location>
</feature>
<evidence type="ECO:0000259" key="6">
    <source>
        <dbReference type="Pfam" id="PF08291"/>
    </source>
</evidence>
<dbReference type="Gene3D" id="3.30.1380.10">
    <property type="match status" value="1"/>
</dbReference>
<dbReference type="InterPro" id="IPR036365">
    <property type="entry name" value="PGBD-like_sf"/>
</dbReference>
<dbReference type="PANTHER" id="PTHR34135:SF2">
    <property type="entry name" value="LYSOZYME"/>
    <property type="match status" value="1"/>
</dbReference>
<evidence type="ECO:0000313" key="8">
    <source>
        <dbReference type="Proteomes" id="UP000526307"/>
    </source>
</evidence>
<name>A0A7Y8VRB7_9FIRM</name>